<accession>A0A1I4TH14</accession>
<gene>
    <name evidence="2" type="ORF">SAMN05444143_102119</name>
</gene>
<evidence type="ECO:0008006" key="4">
    <source>
        <dbReference type="Google" id="ProtNLM"/>
    </source>
</evidence>
<protein>
    <recommendedName>
        <fullName evidence="4">DUF4197 domain-containing protein</fullName>
    </recommendedName>
</protein>
<keyword evidence="1" id="KW-0732">Signal</keyword>
<organism evidence="2 3">
    <name type="scientific">Flavobacterium succinicans</name>
    <dbReference type="NCBI Taxonomy" id="29536"/>
    <lineage>
        <taxon>Bacteria</taxon>
        <taxon>Pseudomonadati</taxon>
        <taxon>Bacteroidota</taxon>
        <taxon>Flavobacteriia</taxon>
        <taxon>Flavobacteriales</taxon>
        <taxon>Flavobacteriaceae</taxon>
        <taxon>Flavobacterium</taxon>
    </lineage>
</organism>
<keyword evidence="3" id="KW-1185">Reference proteome</keyword>
<dbReference type="eggNOG" id="ENOG502Z7PK">
    <property type="taxonomic scope" value="Bacteria"/>
</dbReference>
<feature type="signal peptide" evidence="1">
    <location>
        <begin position="1"/>
        <end position="17"/>
    </location>
</feature>
<evidence type="ECO:0000313" key="3">
    <source>
        <dbReference type="Proteomes" id="UP000182961"/>
    </source>
</evidence>
<dbReference type="EMBL" id="FOUT01000002">
    <property type="protein sequence ID" value="SFM75982.1"/>
    <property type="molecule type" value="Genomic_DNA"/>
</dbReference>
<feature type="chain" id="PRO_5010307865" description="DUF4197 domain-containing protein" evidence="1">
    <location>
        <begin position="18"/>
        <end position="238"/>
    </location>
</feature>
<proteinExistence type="predicted"/>
<dbReference type="Proteomes" id="UP000182961">
    <property type="component" value="Unassembled WGS sequence"/>
</dbReference>
<dbReference type="Pfam" id="PF13852">
    <property type="entry name" value="DUF4197"/>
    <property type="match status" value="1"/>
</dbReference>
<evidence type="ECO:0000256" key="1">
    <source>
        <dbReference type="SAM" id="SignalP"/>
    </source>
</evidence>
<dbReference type="AlphaFoldDB" id="A0A1I4TH14"/>
<dbReference type="InterPro" id="IPR025245">
    <property type="entry name" value="DUF4197"/>
</dbReference>
<dbReference type="RefSeq" id="WP_024980182.1">
    <property type="nucleotide sequence ID" value="NZ_CBCRUM010000008.1"/>
</dbReference>
<reference evidence="3" key="1">
    <citation type="submission" date="2016-10" db="EMBL/GenBank/DDBJ databases">
        <authorList>
            <person name="Varghese N."/>
            <person name="Submissions S."/>
        </authorList>
    </citation>
    <scope>NUCLEOTIDE SEQUENCE [LARGE SCALE GENOMIC DNA]</scope>
    <source>
        <strain evidence="3">DSM 4002</strain>
    </source>
</reference>
<evidence type="ECO:0000313" key="2">
    <source>
        <dbReference type="EMBL" id="SFM75982.1"/>
    </source>
</evidence>
<name>A0A1I4TH14_9FLAO</name>
<sequence length="238" mass="26183">MKKFLFLLILFPVISNAQLKNILKQSSETATGLLNKKGTVDIAAGLKEALNKGITEQVSKLTQVDGFYKNELVKIVMPEELTKVDKTLRKLGMGSLADDGIKALNRAAEDAVKEATPVFVAAIKNIKIADAKTILMGNENAATTYLQQSTNKELYAKFLPVVQQSIGKVGADKIWNGIVQKYNTVPLVSKVNPDLNDYVTNKTLEGVFKMIAVEEKNIRTNLKSRTSPLLIKVFSLQD</sequence>